<evidence type="ECO:0000259" key="7">
    <source>
        <dbReference type="PROSITE" id="PS51918"/>
    </source>
</evidence>
<keyword evidence="6" id="KW-0411">Iron-sulfur</keyword>
<dbReference type="AlphaFoldDB" id="A0A0F9K289"/>
<dbReference type="PANTHER" id="PTHR30352">
    <property type="entry name" value="PYRUVATE FORMATE-LYASE-ACTIVATING ENZYME"/>
    <property type="match status" value="1"/>
</dbReference>
<dbReference type="SUPFAM" id="SSF102114">
    <property type="entry name" value="Radical SAM enzymes"/>
    <property type="match status" value="1"/>
</dbReference>
<evidence type="ECO:0000313" key="8">
    <source>
        <dbReference type="EMBL" id="KKM68766.1"/>
    </source>
</evidence>
<dbReference type="SFLD" id="SFLDS00029">
    <property type="entry name" value="Radical_SAM"/>
    <property type="match status" value="1"/>
</dbReference>
<dbReference type="InterPro" id="IPR016431">
    <property type="entry name" value="Pyrv-formate_lyase-activ_prd"/>
</dbReference>
<protein>
    <recommendedName>
        <fullName evidence="7">Radical SAM core domain-containing protein</fullName>
    </recommendedName>
</protein>
<evidence type="ECO:0000256" key="2">
    <source>
        <dbReference type="ARBA" id="ARBA00022485"/>
    </source>
</evidence>
<evidence type="ECO:0000256" key="4">
    <source>
        <dbReference type="ARBA" id="ARBA00022723"/>
    </source>
</evidence>
<keyword evidence="3" id="KW-0949">S-adenosyl-L-methionine</keyword>
<gene>
    <name evidence="8" type="ORF">LCGC14_1457640</name>
</gene>
<name>A0A0F9K289_9ZZZZ</name>
<dbReference type="InterPro" id="IPR058240">
    <property type="entry name" value="rSAM_sf"/>
</dbReference>
<keyword evidence="4" id="KW-0479">Metal-binding</keyword>
<keyword evidence="2" id="KW-0004">4Fe-4S</keyword>
<reference evidence="8" key="1">
    <citation type="journal article" date="2015" name="Nature">
        <title>Complex archaea that bridge the gap between prokaryotes and eukaryotes.</title>
        <authorList>
            <person name="Spang A."/>
            <person name="Saw J.H."/>
            <person name="Jorgensen S.L."/>
            <person name="Zaremba-Niedzwiedzka K."/>
            <person name="Martijn J."/>
            <person name="Lind A.E."/>
            <person name="van Eijk R."/>
            <person name="Schleper C."/>
            <person name="Guy L."/>
            <person name="Ettema T.J."/>
        </authorList>
    </citation>
    <scope>NUCLEOTIDE SEQUENCE</scope>
</reference>
<evidence type="ECO:0000256" key="5">
    <source>
        <dbReference type="ARBA" id="ARBA00023004"/>
    </source>
</evidence>
<dbReference type="GO" id="GO:0051539">
    <property type="term" value="F:4 iron, 4 sulfur cluster binding"/>
    <property type="evidence" value="ECO:0007669"/>
    <property type="project" value="UniProtKB-KW"/>
</dbReference>
<accession>A0A0F9K289</accession>
<dbReference type="GO" id="GO:0003824">
    <property type="term" value="F:catalytic activity"/>
    <property type="evidence" value="ECO:0007669"/>
    <property type="project" value="InterPro"/>
</dbReference>
<dbReference type="Pfam" id="PF04055">
    <property type="entry name" value="Radical_SAM"/>
    <property type="match status" value="1"/>
</dbReference>
<feature type="domain" description="Radical SAM core" evidence="7">
    <location>
        <begin position="137"/>
        <end position="373"/>
    </location>
</feature>
<dbReference type="InterPro" id="IPR007197">
    <property type="entry name" value="rSAM"/>
</dbReference>
<sequence length="377" mass="42947">MGTCKFCGRSDIKISQILQICRACILNGEWTFIRTHILSVHKEVRQLVDLPEKPPKAKGSNIKFKCDFCINECSLSTNDVSYCGLRNMRKFTKGELPLPSKSKGYIHGYIDPNPTNCCAAWFCPAGTSAGYPEYSNYDGPELCTYSYAAFLYGCTFSCLFCQNSSHKQFRKRNLFDSESLANQIVKNEKITCLCYFGGTPEAQLVFSINLAEKILEKIKNEKRKMRICWEWNGSGKRDLVDNVMKIAIKTGGNIKFDLKTFNEKLNIALCGVSNKRTLENFKFLAEKYFETRIGLPEMSACTLMVPGYTNHEEIEQIAKFISSINKKIPYSLLVFHGDYQMRDLGITPKKQVEKCFKVAKEYLENVHLGNQFLLGFS</sequence>
<dbReference type="CDD" id="cd01335">
    <property type="entry name" value="Radical_SAM"/>
    <property type="match status" value="1"/>
</dbReference>
<proteinExistence type="predicted"/>
<dbReference type="EMBL" id="LAZR01010111">
    <property type="protein sequence ID" value="KKM68766.1"/>
    <property type="molecule type" value="Genomic_DNA"/>
</dbReference>
<dbReference type="PROSITE" id="PS51918">
    <property type="entry name" value="RADICAL_SAM"/>
    <property type="match status" value="1"/>
</dbReference>
<evidence type="ECO:0000256" key="6">
    <source>
        <dbReference type="ARBA" id="ARBA00023014"/>
    </source>
</evidence>
<keyword evidence="5" id="KW-0408">Iron</keyword>
<dbReference type="PIRSF" id="PIRSF004869">
    <property type="entry name" value="PflX_prd"/>
    <property type="match status" value="1"/>
</dbReference>
<dbReference type="GO" id="GO:0046872">
    <property type="term" value="F:metal ion binding"/>
    <property type="evidence" value="ECO:0007669"/>
    <property type="project" value="UniProtKB-KW"/>
</dbReference>
<comment type="cofactor">
    <cofactor evidence="1">
        <name>[4Fe-4S] cluster</name>
        <dbReference type="ChEBI" id="CHEBI:49883"/>
    </cofactor>
</comment>
<dbReference type="InterPro" id="IPR034457">
    <property type="entry name" value="Organic_radical-activating"/>
</dbReference>
<organism evidence="8">
    <name type="scientific">marine sediment metagenome</name>
    <dbReference type="NCBI Taxonomy" id="412755"/>
    <lineage>
        <taxon>unclassified sequences</taxon>
        <taxon>metagenomes</taxon>
        <taxon>ecological metagenomes</taxon>
    </lineage>
</organism>
<evidence type="ECO:0000256" key="1">
    <source>
        <dbReference type="ARBA" id="ARBA00001966"/>
    </source>
</evidence>
<dbReference type="Gene3D" id="3.20.20.70">
    <property type="entry name" value="Aldolase class I"/>
    <property type="match status" value="1"/>
</dbReference>
<evidence type="ECO:0000256" key="3">
    <source>
        <dbReference type="ARBA" id="ARBA00022691"/>
    </source>
</evidence>
<comment type="caution">
    <text evidence="8">The sequence shown here is derived from an EMBL/GenBank/DDBJ whole genome shotgun (WGS) entry which is preliminary data.</text>
</comment>
<dbReference type="PANTHER" id="PTHR30352:SF22">
    <property type="entry name" value="PYRUVATE FORMATE-LYASE ACTIVATING ENZYME HOMOLOG"/>
    <property type="match status" value="1"/>
</dbReference>
<dbReference type="InterPro" id="IPR013785">
    <property type="entry name" value="Aldolase_TIM"/>
</dbReference>